<reference evidence="2" key="1">
    <citation type="journal article" date="2014" name="Front. Microbiol.">
        <title>High frequency of phylogenetically diverse reductive dehalogenase-homologous genes in deep subseafloor sedimentary metagenomes.</title>
        <authorList>
            <person name="Kawai M."/>
            <person name="Futagami T."/>
            <person name="Toyoda A."/>
            <person name="Takaki Y."/>
            <person name="Nishi S."/>
            <person name="Hori S."/>
            <person name="Arai W."/>
            <person name="Tsubouchi T."/>
            <person name="Morono Y."/>
            <person name="Uchiyama I."/>
            <person name="Ito T."/>
            <person name="Fujiyama A."/>
            <person name="Inagaki F."/>
            <person name="Takami H."/>
        </authorList>
    </citation>
    <scope>NUCLEOTIDE SEQUENCE</scope>
    <source>
        <strain evidence="2">Expedition CK06-06</strain>
    </source>
</reference>
<comment type="caution">
    <text evidence="2">The sequence shown here is derived from an EMBL/GenBank/DDBJ whole genome shotgun (WGS) entry which is preliminary data.</text>
</comment>
<evidence type="ECO:0000313" key="2">
    <source>
        <dbReference type="EMBL" id="GAI98439.1"/>
    </source>
</evidence>
<dbReference type="Pfam" id="PF03480">
    <property type="entry name" value="DctP"/>
    <property type="match status" value="1"/>
</dbReference>
<dbReference type="PANTHER" id="PTHR33376:SF5">
    <property type="entry name" value="EXTRACYTOPLASMIC SOLUTE RECEPTOR PROTEIN"/>
    <property type="match status" value="1"/>
</dbReference>
<proteinExistence type="predicted"/>
<protein>
    <recommendedName>
        <fullName evidence="3">C4-dicarboxylate ABC transporter substrate-binding protein</fullName>
    </recommendedName>
</protein>
<evidence type="ECO:0008006" key="3">
    <source>
        <dbReference type="Google" id="ProtNLM"/>
    </source>
</evidence>
<sequence length="165" mass="18964">PGAEILPDLERGVIDAAEYASSAFDYSAGYHEVCKYYMVPGVHQPTSVIEVLINKNSWNALPDDLKSVWEHCCYAHIWEVSAYENYKNFEAEKKFKEHGNVQIVMTPETIATLIKWSNDYLDELAEGDEFFAKVRESQKAWEKGWYPYRNATLVPHPTPTGEWTP</sequence>
<dbReference type="PANTHER" id="PTHR33376">
    <property type="match status" value="1"/>
</dbReference>
<dbReference type="InterPro" id="IPR038404">
    <property type="entry name" value="TRAP_DctP_sf"/>
</dbReference>
<dbReference type="Gene3D" id="3.40.190.170">
    <property type="entry name" value="Bacterial extracellular solute-binding protein, family 7"/>
    <property type="match status" value="1"/>
</dbReference>
<dbReference type="EMBL" id="BARW01018391">
    <property type="protein sequence ID" value="GAI98439.1"/>
    <property type="molecule type" value="Genomic_DNA"/>
</dbReference>
<dbReference type="AlphaFoldDB" id="X1V1C5"/>
<organism evidence="2">
    <name type="scientific">marine sediment metagenome</name>
    <dbReference type="NCBI Taxonomy" id="412755"/>
    <lineage>
        <taxon>unclassified sequences</taxon>
        <taxon>metagenomes</taxon>
        <taxon>ecological metagenomes</taxon>
    </lineage>
</organism>
<keyword evidence="1" id="KW-0732">Signal</keyword>
<name>X1V1C5_9ZZZZ</name>
<dbReference type="GO" id="GO:0055085">
    <property type="term" value="P:transmembrane transport"/>
    <property type="evidence" value="ECO:0007669"/>
    <property type="project" value="InterPro"/>
</dbReference>
<evidence type="ECO:0000256" key="1">
    <source>
        <dbReference type="ARBA" id="ARBA00022729"/>
    </source>
</evidence>
<accession>X1V1C5</accession>
<feature type="non-terminal residue" evidence="2">
    <location>
        <position position="1"/>
    </location>
</feature>
<gene>
    <name evidence="2" type="ORF">S12H4_31501</name>
</gene>
<dbReference type="InterPro" id="IPR018389">
    <property type="entry name" value="DctP_fam"/>
</dbReference>